<organism evidence="3 4">
    <name type="scientific">Lithospermum erythrorhizon</name>
    <name type="common">Purple gromwell</name>
    <name type="synonym">Lithospermum officinale var. erythrorhizon</name>
    <dbReference type="NCBI Taxonomy" id="34254"/>
    <lineage>
        <taxon>Eukaryota</taxon>
        <taxon>Viridiplantae</taxon>
        <taxon>Streptophyta</taxon>
        <taxon>Embryophyta</taxon>
        <taxon>Tracheophyta</taxon>
        <taxon>Spermatophyta</taxon>
        <taxon>Magnoliopsida</taxon>
        <taxon>eudicotyledons</taxon>
        <taxon>Gunneridae</taxon>
        <taxon>Pentapetalae</taxon>
        <taxon>asterids</taxon>
        <taxon>lamiids</taxon>
        <taxon>Boraginales</taxon>
        <taxon>Boraginaceae</taxon>
        <taxon>Boraginoideae</taxon>
        <taxon>Lithospermeae</taxon>
        <taxon>Lithospermum</taxon>
    </lineage>
</organism>
<reference evidence="3 4" key="1">
    <citation type="submission" date="2024-01" db="EMBL/GenBank/DDBJ databases">
        <title>The complete chloroplast genome sequence of Lithospermum erythrorhizon: insights into the phylogenetic relationship among Boraginaceae species and the maternal lineages of purple gromwells.</title>
        <authorList>
            <person name="Okada T."/>
            <person name="Watanabe K."/>
        </authorList>
    </citation>
    <scope>NUCLEOTIDE SEQUENCE [LARGE SCALE GENOMIC DNA]</scope>
</reference>
<sequence length="277" mass="31439">MAEINGDEFSDNDVHVVEFDSKASDFNQRIAALEQENRQLVHEKDVIEKRIADLKREIEEANNDKDKLLYDLEQSKEDIKNLGSVAARAAQLEGDVSRLQHELISTTSALEEVSSELADVKLALDVFKKKETDKDKELEAVVVERDLLIEKLGDLEAKENRYLNEMNDKEKEIGTLRVKVEEFKVLIEKSVDEKKDIEKLTSELEVRVGELERKLEDKERVIDGFEKKERETIVVQGKTGGLMTREMNMGLPVIVGSVVCAVGLGGLVCYLHQVKRT</sequence>
<evidence type="ECO:0000256" key="1">
    <source>
        <dbReference type="SAM" id="Coils"/>
    </source>
</evidence>
<proteinExistence type="predicted"/>
<protein>
    <submittedName>
        <fullName evidence="3">Uncharacterized protein</fullName>
    </submittedName>
</protein>
<keyword evidence="4" id="KW-1185">Reference proteome</keyword>
<gene>
    <name evidence="3" type="ORF">LIER_31410</name>
</gene>
<comment type="caution">
    <text evidence="3">The sequence shown here is derived from an EMBL/GenBank/DDBJ whole genome shotgun (WGS) entry which is preliminary data.</text>
</comment>
<keyword evidence="2" id="KW-0472">Membrane</keyword>
<dbReference type="Gene3D" id="1.20.5.1160">
    <property type="entry name" value="Vasodilator-stimulated phosphoprotein"/>
    <property type="match status" value="1"/>
</dbReference>
<dbReference type="EMBL" id="BAABME010011666">
    <property type="protein sequence ID" value="GAA0184112.1"/>
    <property type="molecule type" value="Genomic_DNA"/>
</dbReference>
<evidence type="ECO:0000313" key="4">
    <source>
        <dbReference type="Proteomes" id="UP001454036"/>
    </source>
</evidence>
<keyword evidence="2" id="KW-1133">Transmembrane helix</keyword>
<name>A0AAV3RUW7_LITER</name>
<feature type="coiled-coil region" evidence="1">
    <location>
        <begin position="16"/>
        <end position="78"/>
    </location>
</feature>
<keyword evidence="1" id="KW-0175">Coiled coil</keyword>
<dbReference type="Proteomes" id="UP001454036">
    <property type="component" value="Unassembled WGS sequence"/>
</dbReference>
<accession>A0AAV3RUW7</accession>
<evidence type="ECO:0000313" key="3">
    <source>
        <dbReference type="EMBL" id="GAA0184112.1"/>
    </source>
</evidence>
<evidence type="ECO:0000256" key="2">
    <source>
        <dbReference type="SAM" id="Phobius"/>
    </source>
</evidence>
<keyword evidence="2" id="KW-0812">Transmembrane</keyword>
<feature type="coiled-coil region" evidence="1">
    <location>
        <begin position="110"/>
        <end position="228"/>
    </location>
</feature>
<feature type="transmembrane region" description="Helical" evidence="2">
    <location>
        <begin position="249"/>
        <end position="271"/>
    </location>
</feature>
<dbReference type="AlphaFoldDB" id="A0AAV3RUW7"/>
<dbReference type="SUPFAM" id="SSF57997">
    <property type="entry name" value="Tropomyosin"/>
    <property type="match status" value="1"/>
</dbReference>